<dbReference type="InterPro" id="IPR036249">
    <property type="entry name" value="Thioredoxin-like_sf"/>
</dbReference>
<keyword evidence="3" id="KW-0735">Signal-anchor</keyword>
<protein>
    <submittedName>
        <fullName evidence="8">TlpA disulfide reductase family protein</fullName>
    </submittedName>
</protein>
<evidence type="ECO:0000256" key="6">
    <source>
        <dbReference type="SAM" id="SignalP"/>
    </source>
</evidence>
<dbReference type="CDD" id="cd02966">
    <property type="entry name" value="TlpA_like_family"/>
    <property type="match status" value="1"/>
</dbReference>
<comment type="caution">
    <text evidence="8">The sequence shown here is derived from an EMBL/GenBank/DDBJ whole genome shotgun (WGS) entry which is preliminary data.</text>
</comment>
<proteinExistence type="predicted"/>
<accession>A0ABP8Y7F8</accession>
<feature type="chain" id="PRO_5045393036" evidence="6">
    <location>
        <begin position="26"/>
        <end position="195"/>
    </location>
</feature>
<evidence type="ECO:0000259" key="7">
    <source>
        <dbReference type="PROSITE" id="PS51352"/>
    </source>
</evidence>
<keyword evidence="3" id="KW-0812">Transmembrane</keyword>
<evidence type="ECO:0000256" key="2">
    <source>
        <dbReference type="ARBA" id="ARBA00022748"/>
    </source>
</evidence>
<sequence length="195" mass="20575">MTLKRTLLGVAVPLLLALTACTSLQGTGDKGFVSGDGRIRTVDAADRKDPIELTGEDLDGKPLDIADFRGKPVVVAVWGSWCGPCRGEAPDVVAAATELGDRAQFVGINLRDSSTDNAKSFVRNFEVPYPSFYSPDGQAMLQFPGTLGPKSIPAFVVLDQDGRIAASILGRLPSTQTLVDLVADVEDTPKQSADG</sequence>
<evidence type="ECO:0000313" key="9">
    <source>
        <dbReference type="Proteomes" id="UP001499882"/>
    </source>
</evidence>
<dbReference type="EMBL" id="BAABKN010000002">
    <property type="protein sequence ID" value="GAA4722681.1"/>
    <property type="molecule type" value="Genomic_DNA"/>
</dbReference>
<reference evidence="9" key="1">
    <citation type="journal article" date="2019" name="Int. J. Syst. Evol. Microbiol.">
        <title>The Global Catalogue of Microorganisms (GCM) 10K type strain sequencing project: providing services to taxonomists for standard genome sequencing and annotation.</title>
        <authorList>
            <consortium name="The Broad Institute Genomics Platform"/>
            <consortium name="The Broad Institute Genome Sequencing Center for Infectious Disease"/>
            <person name="Wu L."/>
            <person name="Ma J."/>
        </authorList>
    </citation>
    <scope>NUCLEOTIDE SEQUENCE [LARGE SCALE GENOMIC DNA]</scope>
    <source>
        <strain evidence="9">JCM 18532</strain>
    </source>
</reference>
<evidence type="ECO:0000313" key="8">
    <source>
        <dbReference type="EMBL" id="GAA4722681.1"/>
    </source>
</evidence>
<keyword evidence="5" id="KW-0676">Redox-active center</keyword>
<dbReference type="PROSITE" id="PS00194">
    <property type="entry name" value="THIOREDOXIN_1"/>
    <property type="match status" value="1"/>
</dbReference>
<dbReference type="InterPro" id="IPR050553">
    <property type="entry name" value="Thioredoxin_ResA/DsbE_sf"/>
</dbReference>
<name>A0ABP8Y7F8_9ACTN</name>
<gene>
    <name evidence="8" type="ORF">GCM10023350_01070</name>
</gene>
<keyword evidence="2" id="KW-0201">Cytochrome c-type biogenesis</keyword>
<dbReference type="Pfam" id="PF08534">
    <property type="entry name" value="Redoxin"/>
    <property type="match status" value="1"/>
</dbReference>
<dbReference type="InterPro" id="IPR017937">
    <property type="entry name" value="Thioredoxin_CS"/>
</dbReference>
<dbReference type="RefSeq" id="WP_345524551.1">
    <property type="nucleotide sequence ID" value="NZ_BAABKN010000002.1"/>
</dbReference>
<keyword evidence="9" id="KW-1185">Reference proteome</keyword>
<keyword evidence="4" id="KW-1015">Disulfide bond</keyword>
<dbReference type="PROSITE" id="PS51352">
    <property type="entry name" value="THIOREDOXIN_2"/>
    <property type="match status" value="1"/>
</dbReference>
<comment type="subcellular location">
    <subcellularLocation>
        <location evidence="1">Cell envelope</location>
    </subcellularLocation>
</comment>
<dbReference type="PANTHER" id="PTHR42852">
    <property type="entry name" value="THIOL:DISULFIDE INTERCHANGE PROTEIN DSBE"/>
    <property type="match status" value="1"/>
</dbReference>
<dbReference type="Gene3D" id="3.40.30.10">
    <property type="entry name" value="Glutaredoxin"/>
    <property type="match status" value="1"/>
</dbReference>
<dbReference type="InterPro" id="IPR013766">
    <property type="entry name" value="Thioredoxin_domain"/>
</dbReference>
<evidence type="ECO:0000256" key="1">
    <source>
        <dbReference type="ARBA" id="ARBA00004196"/>
    </source>
</evidence>
<keyword evidence="6" id="KW-0732">Signal</keyword>
<evidence type="ECO:0000256" key="4">
    <source>
        <dbReference type="ARBA" id="ARBA00023157"/>
    </source>
</evidence>
<dbReference type="PANTHER" id="PTHR42852:SF6">
    <property type="entry name" value="THIOL:DISULFIDE INTERCHANGE PROTEIN DSBE"/>
    <property type="match status" value="1"/>
</dbReference>
<dbReference type="SUPFAM" id="SSF52833">
    <property type="entry name" value="Thioredoxin-like"/>
    <property type="match status" value="1"/>
</dbReference>
<dbReference type="PROSITE" id="PS51257">
    <property type="entry name" value="PROKAR_LIPOPROTEIN"/>
    <property type="match status" value="1"/>
</dbReference>
<dbReference type="InterPro" id="IPR013740">
    <property type="entry name" value="Redoxin"/>
</dbReference>
<organism evidence="8 9">
    <name type="scientific">Nocardioides endophyticus</name>
    <dbReference type="NCBI Taxonomy" id="1353775"/>
    <lineage>
        <taxon>Bacteria</taxon>
        <taxon>Bacillati</taxon>
        <taxon>Actinomycetota</taxon>
        <taxon>Actinomycetes</taxon>
        <taxon>Propionibacteriales</taxon>
        <taxon>Nocardioidaceae</taxon>
        <taxon>Nocardioides</taxon>
    </lineage>
</organism>
<evidence type="ECO:0000256" key="3">
    <source>
        <dbReference type="ARBA" id="ARBA00022968"/>
    </source>
</evidence>
<evidence type="ECO:0000256" key="5">
    <source>
        <dbReference type="ARBA" id="ARBA00023284"/>
    </source>
</evidence>
<feature type="signal peptide" evidence="6">
    <location>
        <begin position="1"/>
        <end position="25"/>
    </location>
</feature>
<dbReference type="Proteomes" id="UP001499882">
    <property type="component" value="Unassembled WGS sequence"/>
</dbReference>
<feature type="domain" description="Thioredoxin" evidence="7">
    <location>
        <begin position="42"/>
        <end position="190"/>
    </location>
</feature>